<feature type="non-terminal residue" evidence="1">
    <location>
        <position position="134"/>
    </location>
</feature>
<reference evidence="1" key="1">
    <citation type="submission" date="2019-01" db="EMBL/GenBank/DDBJ databases">
        <authorList>
            <consortium name="PulseNet: The National Subtyping Network for Foodborne Disease Surveillance"/>
            <person name="Tarr C.L."/>
            <person name="Trees E."/>
            <person name="Katz L.S."/>
            <person name="Carleton-Romer H.A."/>
            <person name="Stroika S."/>
            <person name="Kucerova Z."/>
            <person name="Roache K.F."/>
            <person name="Sabol A.L."/>
            <person name="Besser J."/>
            <person name="Gerner-Smidt P."/>
        </authorList>
    </citation>
    <scope>NUCLEOTIDE SEQUENCE</scope>
    <source>
        <strain evidence="1">PNUSAS062449</strain>
    </source>
</reference>
<dbReference type="GO" id="GO:0051536">
    <property type="term" value="F:iron-sulfur cluster binding"/>
    <property type="evidence" value="ECO:0007669"/>
    <property type="project" value="InterPro"/>
</dbReference>
<gene>
    <name evidence="1" type="ORF">EOJ18_24545</name>
</gene>
<dbReference type="Pfam" id="PF05100">
    <property type="entry name" value="Phage_tail_L"/>
    <property type="match status" value="1"/>
</dbReference>
<evidence type="ECO:0000313" key="1">
    <source>
        <dbReference type="EMBL" id="EAM2581608.1"/>
    </source>
</evidence>
<protein>
    <submittedName>
        <fullName evidence="1">Phage minor tail protein L</fullName>
    </submittedName>
</protein>
<dbReference type="AlphaFoldDB" id="A0A5T2H4U4"/>
<dbReference type="GO" id="GO:0046718">
    <property type="term" value="P:symbiont entry into host cell"/>
    <property type="evidence" value="ECO:0007669"/>
    <property type="project" value="InterPro"/>
</dbReference>
<dbReference type="InterPro" id="IPR006487">
    <property type="entry name" value="Phage_lambda_L"/>
</dbReference>
<comment type="caution">
    <text evidence="1">The sequence shown here is derived from an EMBL/GenBank/DDBJ whole genome shotgun (WGS) entry which is preliminary data.</text>
</comment>
<proteinExistence type="predicted"/>
<dbReference type="GO" id="GO:0030430">
    <property type="term" value="C:host cell cytoplasm"/>
    <property type="evidence" value="ECO:0007669"/>
    <property type="project" value="InterPro"/>
</dbReference>
<dbReference type="NCBIfam" id="TIGR01600">
    <property type="entry name" value="phage_tail_L"/>
    <property type="match status" value="1"/>
</dbReference>
<dbReference type="EMBL" id="AACUIO010000202">
    <property type="protein sequence ID" value="EAM2581608.1"/>
    <property type="molecule type" value="Genomic_DNA"/>
</dbReference>
<organism evidence="1">
    <name type="scientific">Salmonella enterica</name>
    <name type="common">Salmonella choleraesuis</name>
    <dbReference type="NCBI Taxonomy" id="28901"/>
    <lineage>
        <taxon>Bacteria</taxon>
        <taxon>Pseudomonadati</taxon>
        <taxon>Pseudomonadota</taxon>
        <taxon>Gammaproteobacteria</taxon>
        <taxon>Enterobacterales</taxon>
        <taxon>Enterobacteriaceae</taxon>
        <taxon>Salmonella</taxon>
    </lineage>
</organism>
<accession>A0A5T2H4U4</accession>
<name>A0A5T2H4U4_SALER</name>
<sequence>MQEISQDTLNEAAKLAQSARITLWEIDLTQSGGDRYFFCNEANEKGEAVTWQGRKYDVYPVEGSGFEMNGKGAAARPSLKVSNLYGMVTGMVEDLHSLVGATVIRRIVYARFLDAVNFHSGNQEADPEQESVSR</sequence>